<dbReference type="EMBL" id="BAAATR010000001">
    <property type="protein sequence ID" value="GAA2227214.1"/>
    <property type="molecule type" value="Genomic_DNA"/>
</dbReference>
<feature type="transmembrane region" description="Helical" evidence="1">
    <location>
        <begin position="35"/>
        <end position="54"/>
    </location>
</feature>
<comment type="caution">
    <text evidence="2">The sequence shown here is derived from an EMBL/GenBank/DDBJ whole genome shotgun (WGS) entry which is preliminary data.</text>
</comment>
<keyword evidence="1" id="KW-0812">Transmembrane</keyword>
<keyword evidence="1" id="KW-1133">Transmembrane helix</keyword>
<name>A0ABP5Q6S9_9ACTN</name>
<gene>
    <name evidence="2" type="ORF">GCM10010430_03220</name>
</gene>
<dbReference type="Proteomes" id="UP001500305">
    <property type="component" value="Unassembled WGS sequence"/>
</dbReference>
<evidence type="ECO:0000313" key="2">
    <source>
        <dbReference type="EMBL" id="GAA2227214.1"/>
    </source>
</evidence>
<organism evidence="2 3">
    <name type="scientific">Kitasatospora cystarginea</name>
    <dbReference type="NCBI Taxonomy" id="58350"/>
    <lineage>
        <taxon>Bacteria</taxon>
        <taxon>Bacillati</taxon>
        <taxon>Actinomycetota</taxon>
        <taxon>Actinomycetes</taxon>
        <taxon>Kitasatosporales</taxon>
        <taxon>Streptomycetaceae</taxon>
        <taxon>Kitasatospora</taxon>
    </lineage>
</organism>
<reference evidence="3" key="1">
    <citation type="journal article" date="2019" name="Int. J. Syst. Evol. Microbiol.">
        <title>The Global Catalogue of Microorganisms (GCM) 10K type strain sequencing project: providing services to taxonomists for standard genome sequencing and annotation.</title>
        <authorList>
            <consortium name="The Broad Institute Genomics Platform"/>
            <consortium name="The Broad Institute Genome Sequencing Center for Infectious Disease"/>
            <person name="Wu L."/>
            <person name="Ma J."/>
        </authorList>
    </citation>
    <scope>NUCLEOTIDE SEQUENCE [LARGE SCALE GENOMIC DNA]</scope>
    <source>
        <strain evidence="3">JCM 7356</strain>
    </source>
</reference>
<accession>A0ABP5Q6S9</accession>
<dbReference type="RefSeq" id="WP_344634320.1">
    <property type="nucleotide sequence ID" value="NZ_BAAATR010000001.1"/>
</dbReference>
<sequence>MITIGFAILQLLTFVAVAAAPVRHPIGPRAQYVKRWGIYVSVTGILAFLVALALDCTGVETLLWISLFFFWMGTTILIFSKWWAVAR</sequence>
<keyword evidence="3" id="KW-1185">Reference proteome</keyword>
<evidence type="ECO:0000313" key="3">
    <source>
        <dbReference type="Proteomes" id="UP001500305"/>
    </source>
</evidence>
<protein>
    <submittedName>
        <fullName evidence="2">Uncharacterized protein</fullName>
    </submittedName>
</protein>
<proteinExistence type="predicted"/>
<feature type="transmembrane region" description="Helical" evidence="1">
    <location>
        <begin position="61"/>
        <end position="84"/>
    </location>
</feature>
<keyword evidence="1" id="KW-0472">Membrane</keyword>
<evidence type="ECO:0000256" key="1">
    <source>
        <dbReference type="SAM" id="Phobius"/>
    </source>
</evidence>